<protein>
    <submittedName>
        <fullName evidence="2">Uncharacterized protein</fullName>
    </submittedName>
</protein>
<proteinExistence type="predicted"/>
<reference evidence="2 3" key="1">
    <citation type="submission" date="2020-08" db="EMBL/GenBank/DDBJ databases">
        <authorList>
            <person name="Newling K."/>
            <person name="Davey J."/>
            <person name="Forrester S."/>
        </authorList>
    </citation>
    <scope>NUCLEOTIDE SEQUENCE [LARGE SCALE GENOMIC DNA]</scope>
    <source>
        <strain evidence="3">Crithidia deanei Carvalho (ATCC PRA-265)</strain>
    </source>
</reference>
<dbReference type="VEuPathDB" id="TriTrypDB:ADEAN_000454400"/>
<evidence type="ECO:0000256" key="1">
    <source>
        <dbReference type="SAM" id="MobiDB-lite"/>
    </source>
</evidence>
<dbReference type="EMBL" id="LR877152">
    <property type="protein sequence ID" value="CAD2217066.1"/>
    <property type="molecule type" value="Genomic_DNA"/>
</dbReference>
<feature type="region of interest" description="Disordered" evidence="1">
    <location>
        <begin position="993"/>
        <end position="1013"/>
    </location>
</feature>
<dbReference type="PANTHER" id="PTHR35614">
    <property type="match status" value="1"/>
</dbReference>
<dbReference type="PANTHER" id="PTHR35614:SF7">
    <property type="match status" value="1"/>
</dbReference>
<name>A0A7G2CB80_9TRYP</name>
<gene>
    <name evidence="2" type="ORF">ADEAN_000454400</name>
</gene>
<accession>A0A7G2CB80</accession>
<dbReference type="Proteomes" id="UP000515908">
    <property type="component" value="Chromosome 08"/>
</dbReference>
<feature type="compositionally biased region" description="Basic residues" evidence="1">
    <location>
        <begin position="993"/>
        <end position="1002"/>
    </location>
</feature>
<organism evidence="2 3">
    <name type="scientific">Angomonas deanei</name>
    <dbReference type="NCBI Taxonomy" id="59799"/>
    <lineage>
        <taxon>Eukaryota</taxon>
        <taxon>Discoba</taxon>
        <taxon>Euglenozoa</taxon>
        <taxon>Kinetoplastea</taxon>
        <taxon>Metakinetoplastina</taxon>
        <taxon>Trypanosomatida</taxon>
        <taxon>Trypanosomatidae</taxon>
        <taxon>Strigomonadinae</taxon>
        <taxon>Angomonas</taxon>
    </lineage>
</organism>
<keyword evidence="3" id="KW-1185">Reference proteome</keyword>
<dbReference type="AlphaFoldDB" id="A0A7G2CB80"/>
<sequence length="1044" mass="120553">MGTLPSREAHENPNQVLFMNFSGVVLFSLPVTRHFFPSRTGLAFQQLLDCRAHQNAKYNFDLGQGVDDEEYDPTLYVDTTVPGCCPDAVKKVMPDGDLYRCLVEMTEERLLVDSNEDLYNAKTVLCPISEAIFRRMDMTEVEQANKHFHEHNTPMYCQAELGDQHGDFKTDDELDEDYVDSFPDYTKTPLPFEDLSNKENHQYVDGRTHLVEYMGVLYVFAYNPEFVLNFNRTHGRVVSEAQTRFLRRISKEGVRELREKWNKDPSTHFPVNGMPQSLNRRNPFDLTTDIATRTFDELMQDEQMNKRARDAIVNDETQRRVYNVLQSRYERYYIPVLPVCVTGLNGLLPQSFLSKPQSGVRPRDITKLRICRFYHSTQLCERKLNCMSFLSIAHFRERAFFTGMTDREGTNVDRDVIGRLTLKLYGIVKLNDAPFLNLVDMLCLRRGIARMELHEDNKTFIHTFQKSDEGYWNDYTSLVNVPKLGFLKMNSAEKTARLRGEDSRRSVQLVCSDAKRNESRKATQQVEVHSHTCTYSVGGFRFETSSSFSEFFTMLHNDKHSGVFFTPSHSKNESKKVTSYDNYAVLEGAKYMYCELDGSLMAELFYLLSQSTCPVILSHQQIKFKIPRTDFGLPHGVFDFFGSIIVFGPVTNALVAPPGLIKRRDELKERGRLPIVYAHVSDRVRPRMDTLHQQMLEIIRHSSAVTPDTKNDWMDVFSTRLKEGDKLLVAVVLLSLHLKGVSDFVEEKAGESSSTILQQLKEDYHRHKCCFHIPYADGDTLIPCPLTNILLPQDAFIFFGQIMLHEWYHNQNQKGQELELNAKQGAESLLTYCLSLTPLLVHYTFYALDGKTEMTEKEHPYYGIFTDKVVLPHPLAGTRNSLGNMLRVLTDTLVSIAMCRSGGNTLFGDKFFSIFLLVPPKHEMLLHWHHTYNPSNDRTKLNDKNDPGWLRTSDADGDVNNSFLVTRDHHCIFSYLFDNNHFFQGSKPKFARRRARKERVKQKRSETAAPVDDYPEAKKEAQLYLSGRIKQYDSRGMTYRWNPY</sequence>
<evidence type="ECO:0000313" key="3">
    <source>
        <dbReference type="Proteomes" id="UP000515908"/>
    </source>
</evidence>
<evidence type="ECO:0000313" key="2">
    <source>
        <dbReference type="EMBL" id="CAD2217066.1"/>
    </source>
</evidence>